<reference evidence="4" key="1">
    <citation type="submission" date="2016-10" db="EMBL/GenBank/DDBJ databases">
        <authorList>
            <person name="Varghese N."/>
        </authorList>
    </citation>
    <scope>NUCLEOTIDE SEQUENCE [LARGE SCALE GENOMIC DNA]</scope>
    <source>
        <strain evidence="4">CGMCC 1.12284</strain>
    </source>
</reference>
<proteinExistence type="predicted"/>
<keyword evidence="4" id="KW-1185">Reference proteome</keyword>
<evidence type="ECO:0000259" key="2">
    <source>
        <dbReference type="Pfam" id="PF03779"/>
    </source>
</evidence>
<gene>
    <name evidence="3" type="ORF">SAMN05216285_1196</name>
</gene>
<evidence type="ECO:0000313" key="4">
    <source>
        <dbReference type="Proteomes" id="UP000183275"/>
    </source>
</evidence>
<protein>
    <submittedName>
        <fullName evidence="3">SPW repeat-containing protein</fullName>
    </submittedName>
</protein>
<keyword evidence="1" id="KW-0472">Membrane</keyword>
<dbReference type="InterPro" id="IPR005530">
    <property type="entry name" value="SPW"/>
</dbReference>
<organism evidence="3 4">
    <name type="scientific">Natrinema salifodinae</name>
    <dbReference type="NCBI Taxonomy" id="1202768"/>
    <lineage>
        <taxon>Archaea</taxon>
        <taxon>Methanobacteriati</taxon>
        <taxon>Methanobacteriota</taxon>
        <taxon>Stenosarchaea group</taxon>
        <taxon>Halobacteria</taxon>
        <taxon>Halobacteriales</taxon>
        <taxon>Natrialbaceae</taxon>
        <taxon>Natrinema</taxon>
    </lineage>
</organism>
<dbReference type="Pfam" id="PF03779">
    <property type="entry name" value="SPW"/>
    <property type="match status" value="1"/>
</dbReference>
<evidence type="ECO:0000256" key="1">
    <source>
        <dbReference type="SAM" id="Phobius"/>
    </source>
</evidence>
<dbReference type="AlphaFoldDB" id="A0A1I0N039"/>
<dbReference type="RefSeq" id="WP_049992010.1">
    <property type="nucleotide sequence ID" value="NZ_FOIS01000002.1"/>
</dbReference>
<feature type="transmembrane region" description="Helical" evidence="1">
    <location>
        <begin position="27"/>
        <end position="49"/>
    </location>
</feature>
<dbReference type="OrthoDB" id="169701at2157"/>
<sequence length="147" mass="15423">MSNTPTDTDPNRTATADRARNTLNTDVMQWVSALAALVGLYVVASPFIFDATEAAIWNDTLVGTGVFLLAGYNFVRLSRDRLASVGVASLTVLLGLWLLVSPAVIEMGSSTLATGTALSGLVIAALSAYNAYANNRADTPERAATRA</sequence>
<feature type="domain" description="SPW repeat-containing integral membrane" evidence="2">
    <location>
        <begin position="30"/>
        <end position="128"/>
    </location>
</feature>
<feature type="transmembrane region" description="Helical" evidence="1">
    <location>
        <begin position="55"/>
        <end position="75"/>
    </location>
</feature>
<keyword evidence="1" id="KW-0812">Transmembrane</keyword>
<accession>A0A1I0N039</accession>
<name>A0A1I0N039_9EURY</name>
<feature type="transmembrane region" description="Helical" evidence="1">
    <location>
        <begin position="82"/>
        <end position="100"/>
    </location>
</feature>
<dbReference type="Proteomes" id="UP000183275">
    <property type="component" value="Unassembled WGS sequence"/>
</dbReference>
<evidence type="ECO:0000313" key="3">
    <source>
        <dbReference type="EMBL" id="SEV94392.1"/>
    </source>
</evidence>
<keyword evidence="1" id="KW-1133">Transmembrane helix</keyword>
<dbReference type="EMBL" id="FOIS01000002">
    <property type="protein sequence ID" value="SEV94392.1"/>
    <property type="molecule type" value="Genomic_DNA"/>
</dbReference>
<feature type="transmembrane region" description="Helical" evidence="1">
    <location>
        <begin position="112"/>
        <end position="132"/>
    </location>
</feature>
<dbReference type="eggNOG" id="arCOG11141">
    <property type="taxonomic scope" value="Archaea"/>
</dbReference>